<dbReference type="Pfam" id="PF11449">
    <property type="entry name" value="ArsP_2"/>
    <property type="match status" value="1"/>
</dbReference>
<accession>A0A6J4P1K5</accession>
<keyword evidence="1" id="KW-0472">Membrane</keyword>
<dbReference type="InterPro" id="IPR021552">
    <property type="entry name" value="ArsP_2"/>
</dbReference>
<organism evidence="2">
    <name type="scientific">uncultured Nocardioides sp</name>
    <dbReference type="NCBI Taxonomy" id="198441"/>
    <lineage>
        <taxon>Bacteria</taxon>
        <taxon>Bacillati</taxon>
        <taxon>Actinomycetota</taxon>
        <taxon>Actinomycetes</taxon>
        <taxon>Propionibacteriales</taxon>
        <taxon>Nocardioidaceae</taxon>
        <taxon>Nocardioides</taxon>
        <taxon>environmental samples</taxon>
    </lineage>
</organism>
<dbReference type="RefSeq" id="WP_295659754.1">
    <property type="nucleotide sequence ID" value="NZ_CADCUP010000155.1"/>
</dbReference>
<dbReference type="NCBIfam" id="NF037962">
    <property type="entry name" value="arsenic_eff"/>
    <property type="match status" value="1"/>
</dbReference>
<name>A0A6J4P1K5_9ACTN</name>
<sequence>MTEIVLRPLADAFMQVGVFVALLVAPFGWARYRWGHRLDEALLRHRRLAPLVAAALTMPPGCGGAIIVMAVYSRGAVSYGTAVAALVATMGDASWVLLAADPLLTVQLKLLLLLVGAATGYAVDALGVAPRRRADSRPPRQAPPPEPSYAAALATQPVRGLGLLPATLWITLGTGATVSLPVTFQVLDPAALGRAVMGGVDPYLLIGVVGTVLAVVAFVHGGCRLADDDTDTAHPSSMSQVLRHGGHEVAFITVWVAAAYLAWSLVTHTTGFDGSQLPLLGVAGVVVGALVGLIPGCAVQIVFTGIFLAGGMPLSTLVANTISQDGDALLPLLALEHRSALLATVITTIPALVVGLAMVVLA</sequence>
<proteinExistence type="predicted"/>
<dbReference type="AlphaFoldDB" id="A0A6J4P1K5"/>
<feature type="transmembrane region" description="Helical" evidence="1">
    <location>
        <begin position="110"/>
        <end position="129"/>
    </location>
</feature>
<gene>
    <name evidence="2" type="ORF">AVDCRST_MAG06-2347</name>
</gene>
<feature type="transmembrane region" description="Helical" evidence="1">
    <location>
        <begin position="51"/>
        <end position="72"/>
    </location>
</feature>
<feature type="transmembrane region" description="Helical" evidence="1">
    <location>
        <begin position="301"/>
        <end position="319"/>
    </location>
</feature>
<feature type="transmembrane region" description="Helical" evidence="1">
    <location>
        <begin position="203"/>
        <end position="226"/>
    </location>
</feature>
<keyword evidence="1" id="KW-1133">Transmembrane helix</keyword>
<dbReference type="EMBL" id="CADCUP010000155">
    <property type="protein sequence ID" value="CAA9403362.1"/>
    <property type="molecule type" value="Genomic_DNA"/>
</dbReference>
<reference evidence="2" key="1">
    <citation type="submission" date="2020-02" db="EMBL/GenBank/DDBJ databases">
        <authorList>
            <person name="Meier V. D."/>
        </authorList>
    </citation>
    <scope>NUCLEOTIDE SEQUENCE</scope>
    <source>
        <strain evidence="2">AVDCRST_MAG06</strain>
    </source>
</reference>
<evidence type="ECO:0000313" key="2">
    <source>
        <dbReference type="EMBL" id="CAA9403362.1"/>
    </source>
</evidence>
<evidence type="ECO:0000256" key="1">
    <source>
        <dbReference type="SAM" id="Phobius"/>
    </source>
</evidence>
<feature type="transmembrane region" description="Helical" evidence="1">
    <location>
        <begin position="277"/>
        <end position="294"/>
    </location>
</feature>
<keyword evidence="1" id="KW-0812">Transmembrane</keyword>
<protein>
    <recommendedName>
        <fullName evidence="3">10TM heavy-metal exporter</fullName>
    </recommendedName>
</protein>
<feature type="transmembrane region" description="Helical" evidence="1">
    <location>
        <begin position="339"/>
        <end position="361"/>
    </location>
</feature>
<feature type="transmembrane region" description="Helical" evidence="1">
    <location>
        <begin position="12"/>
        <end position="30"/>
    </location>
</feature>
<feature type="transmembrane region" description="Helical" evidence="1">
    <location>
        <begin position="247"/>
        <end position="265"/>
    </location>
</feature>
<feature type="transmembrane region" description="Helical" evidence="1">
    <location>
        <begin position="78"/>
        <end position="98"/>
    </location>
</feature>
<evidence type="ECO:0008006" key="3">
    <source>
        <dbReference type="Google" id="ProtNLM"/>
    </source>
</evidence>